<dbReference type="Proteomes" id="UP000585258">
    <property type="component" value="Unassembled WGS sequence"/>
</dbReference>
<gene>
    <name evidence="3" type="ORF">H7E68_16930</name>
</gene>
<proteinExistence type="inferred from homology"/>
<evidence type="ECO:0000313" key="4">
    <source>
        <dbReference type="Proteomes" id="UP000585258"/>
    </source>
</evidence>
<accession>A0A7X0SEZ9</accession>
<evidence type="ECO:0000313" key="3">
    <source>
        <dbReference type="EMBL" id="MBB6716383.1"/>
    </source>
</evidence>
<dbReference type="NCBIfam" id="TIGR01446">
    <property type="entry name" value="DnaD_dom"/>
    <property type="match status" value="2"/>
</dbReference>
<dbReference type="InterPro" id="IPR006343">
    <property type="entry name" value="DnaB/C_C"/>
</dbReference>
<dbReference type="AlphaFoldDB" id="A0A7X0SEZ9"/>
<dbReference type="EMBL" id="JACKWY010000014">
    <property type="protein sequence ID" value="MBB6716383.1"/>
    <property type="molecule type" value="Genomic_DNA"/>
</dbReference>
<evidence type="ECO:0000259" key="2">
    <source>
        <dbReference type="Pfam" id="PF07261"/>
    </source>
</evidence>
<protein>
    <submittedName>
        <fullName evidence="3">DnaD domain protein</fullName>
    </submittedName>
</protein>
<dbReference type="PIRSF" id="PIRSF033722">
    <property type="entry name" value="DnaD_CA_C3587_prd"/>
    <property type="match status" value="1"/>
</dbReference>
<dbReference type="InterPro" id="IPR034829">
    <property type="entry name" value="DnaD-like_sf"/>
</dbReference>
<comment type="similarity">
    <text evidence="1">Belongs to the DnaB/DnaD family.</text>
</comment>
<feature type="domain" description="DnaB/C C-terminal" evidence="2">
    <location>
        <begin position="124"/>
        <end position="196"/>
    </location>
</feature>
<reference evidence="3 4" key="1">
    <citation type="submission" date="2020-08" db="EMBL/GenBank/DDBJ databases">
        <title>Clostridia isolated from Swiss meat.</title>
        <authorList>
            <person name="Wambui J."/>
            <person name="Stevens M.J.A."/>
            <person name="Stephan R."/>
        </authorList>
    </citation>
    <scope>NUCLEOTIDE SEQUENCE [LARGE SCALE GENOMIC DNA]</scope>
    <source>
        <strain evidence="3 4">CM001</strain>
    </source>
</reference>
<dbReference type="RefSeq" id="WP_185165432.1">
    <property type="nucleotide sequence ID" value="NZ_JACKWY010000014.1"/>
</dbReference>
<sequence length="337" mass="39005">MSTFMLKTKPLNFTPVSNIFIERYMPKARGEFIKVYLLMLKYNISGEIGVSASIMASSLNLLESDIINALNHWNDEGVLKLVPIDKMGNFNIEFCDLSNDPVNSSKEINLLDALNEDSTKGMLRDIEGILAKPLSPKEMTTYLSWQKDFNFSSELILILIEYCVSKGKSDYRYIEKVAMAWHTMKITNIEQAQNYIRQTEDKWVKIKQILNYLGIKNMELMKPQEEMLEKWLVTYNFSIEIIEKACNICFQRLNRADFKYIDGILSSWNKDKLNTIESIENKEVAFKNASAKKNFSNSNNTANTGNTKPPLRFNNFEARDYDYDSIEKKLLGWDSDD</sequence>
<feature type="domain" description="DnaB/C C-terminal" evidence="2">
    <location>
        <begin position="221"/>
        <end position="282"/>
    </location>
</feature>
<name>A0A7X0SEZ9_9CLOT</name>
<dbReference type="SUPFAM" id="SSF158499">
    <property type="entry name" value="DnaD domain-like"/>
    <property type="match status" value="2"/>
</dbReference>
<dbReference type="InterPro" id="IPR017019">
    <property type="entry name" value="DNA_replication_prd_bac"/>
</dbReference>
<dbReference type="InterPro" id="IPR053162">
    <property type="entry name" value="DnaD"/>
</dbReference>
<evidence type="ECO:0000256" key="1">
    <source>
        <dbReference type="ARBA" id="ARBA00093462"/>
    </source>
</evidence>
<comment type="caution">
    <text evidence="3">The sequence shown here is derived from an EMBL/GenBank/DDBJ whole genome shotgun (WGS) entry which is preliminary data.</text>
</comment>
<organism evidence="3 4">
    <name type="scientific">Clostridium gasigenes</name>
    <dbReference type="NCBI Taxonomy" id="94869"/>
    <lineage>
        <taxon>Bacteria</taxon>
        <taxon>Bacillati</taxon>
        <taxon>Bacillota</taxon>
        <taxon>Clostridia</taxon>
        <taxon>Eubacteriales</taxon>
        <taxon>Clostridiaceae</taxon>
        <taxon>Clostridium</taxon>
    </lineage>
</organism>
<dbReference type="Pfam" id="PF07261">
    <property type="entry name" value="DnaB_2"/>
    <property type="match status" value="2"/>
</dbReference>
<dbReference type="Gene3D" id="1.10.10.630">
    <property type="entry name" value="DnaD domain-like"/>
    <property type="match status" value="2"/>
</dbReference>
<dbReference type="PANTHER" id="PTHR37293:SF5">
    <property type="entry name" value="DNA REPLICATION PROTEIN"/>
    <property type="match status" value="1"/>
</dbReference>
<dbReference type="PANTHER" id="PTHR37293">
    <property type="entry name" value="PHAGE REPLICATION PROTEIN-RELATED"/>
    <property type="match status" value="1"/>
</dbReference>